<protein>
    <recommendedName>
        <fullName evidence="3">OVATE domain-containing protein</fullName>
    </recommendedName>
</protein>
<gene>
    <name evidence="2" type="ORF">Din_036724</name>
</gene>
<dbReference type="EMBL" id="GHES01036724">
    <property type="protein sequence ID" value="MPA67283.1"/>
    <property type="molecule type" value="Transcribed_RNA"/>
</dbReference>
<dbReference type="AlphaFoldDB" id="A0A5B7BJ96"/>
<evidence type="ECO:0008006" key="3">
    <source>
        <dbReference type="Google" id="ProtNLM"/>
    </source>
</evidence>
<reference evidence="2" key="1">
    <citation type="submission" date="2019-08" db="EMBL/GenBank/DDBJ databases">
        <title>Reference gene set and small RNA set construction with multiple tissues from Davidia involucrata Baill.</title>
        <authorList>
            <person name="Yang H."/>
            <person name="Zhou C."/>
            <person name="Li G."/>
            <person name="Wang J."/>
            <person name="Gao P."/>
            <person name="Wang M."/>
            <person name="Wang R."/>
            <person name="Zhao Y."/>
        </authorList>
    </citation>
    <scope>NUCLEOTIDE SEQUENCE</scope>
    <source>
        <tissue evidence="2">Mixed with DoveR01_LX</tissue>
    </source>
</reference>
<sequence>MLLRKTIQQTKIFFHKTIQGVKSFLYGGYHMLPKAPPLKPFSSNNSNPEMQQLDQFYRDFSEQWECDHDKVMMGKKKNAMSAKELMKEEHIFVKNKHEKRGKEEKKVGSFHEVRSGEPCSQSANGGGYLLAQKMKELEMMNMTDADHVLDIEEVLHHYSCLTSPVYLDIVDKFFMDMYSEFSLPQPSLSVNNSMRRQPSVSLNNSMRRLGPLKL</sequence>
<organism evidence="2">
    <name type="scientific">Davidia involucrata</name>
    <name type="common">Dove tree</name>
    <dbReference type="NCBI Taxonomy" id="16924"/>
    <lineage>
        <taxon>Eukaryota</taxon>
        <taxon>Viridiplantae</taxon>
        <taxon>Streptophyta</taxon>
        <taxon>Embryophyta</taxon>
        <taxon>Tracheophyta</taxon>
        <taxon>Spermatophyta</taxon>
        <taxon>Magnoliopsida</taxon>
        <taxon>eudicotyledons</taxon>
        <taxon>Gunneridae</taxon>
        <taxon>Pentapetalae</taxon>
        <taxon>asterids</taxon>
        <taxon>Cornales</taxon>
        <taxon>Nyssaceae</taxon>
        <taxon>Davidia</taxon>
    </lineage>
</organism>
<proteinExistence type="predicted"/>
<feature type="compositionally biased region" description="Basic and acidic residues" evidence="1">
    <location>
        <begin position="103"/>
        <end position="115"/>
    </location>
</feature>
<name>A0A5B7BJ96_DAVIN</name>
<accession>A0A5B7BJ96</accession>
<evidence type="ECO:0000256" key="1">
    <source>
        <dbReference type="SAM" id="MobiDB-lite"/>
    </source>
</evidence>
<dbReference type="PANTHER" id="PTHR35461:SF1">
    <property type="entry name" value="LOW PROTEIN: ATP-DEPENDENT RNA HELICASE-LIKE PROTEIN"/>
    <property type="match status" value="1"/>
</dbReference>
<evidence type="ECO:0000313" key="2">
    <source>
        <dbReference type="EMBL" id="MPA67283.1"/>
    </source>
</evidence>
<dbReference type="PANTHER" id="PTHR35461">
    <property type="entry name" value="BNAANNG14610D PROTEIN"/>
    <property type="match status" value="1"/>
</dbReference>
<feature type="region of interest" description="Disordered" evidence="1">
    <location>
        <begin position="103"/>
        <end position="122"/>
    </location>
</feature>